<protein>
    <submittedName>
        <fullName evidence="2">Uncharacterized protein</fullName>
    </submittedName>
</protein>
<feature type="transmembrane region" description="Helical" evidence="1">
    <location>
        <begin position="27"/>
        <end position="47"/>
    </location>
</feature>
<comment type="caution">
    <text evidence="2">The sequence shown here is derived from an EMBL/GenBank/DDBJ whole genome shotgun (WGS) entry which is preliminary data.</text>
</comment>
<evidence type="ECO:0000313" key="2">
    <source>
        <dbReference type="EMBL" id="MEO1752826.1"/>
    </source>
</evidence>
<proteinExistence type="predicted"/>
<keyword evidence="3" id="KW-1185">Reference proteome</keyword>
<accession>A0ABV0DPB4</accession>
<dbReference type="RefSeq" id="WP_146174349.1">
    <property type="nucleotide sequence ID" value="NZ_CP015959.1"/>
</dbReference>
<reference evidence="2 3" key="1">
    <citation type="submission" date="2024-01" db="EMBL/GenBank/DDBJ databases">
        <title>The diversity of rhizobia nodulating Mimosa spp. in eleven states of Brazil covering several biomes is determined by host plant, location, and edaphic factors.</title>
        <authorList>
            <person name="Rouws L."/>
            <person name="Barauna A."/>
            <person name="Beukes C."/>
            <person name="De Faria S.M."/>
            <person name="Gross E."/>
            <person name="Dos Reis Junior F.B."/>
            <person name="Simon M."/>
            <person name="Maluk M."/>
            <person name="Odee D.W."/>
            <person name="Kenicer G."/>
            <person name="Young J.P.W."/>
            <person name="Reis V.M."/>
            <person name="Zilli J."/>
            <person name="James E.K."/>
        </authorList>
    </citation>
    <scope>NUCLEOTIDE SEQUENCE [LARGE SCALE GENOMIC DNA]</scope>
    <source>
        <strain evidence="2 3">JHI1651</strain>
    </source>
</reference>
<gene>
    <name evidence="2" type="ORF">VOI32_02640</name>
</gene>
<keyword evidence="1" id="KW-1133">Transmembrane helix</keyword>
<evidence type="ECO:0000313" key="3">
    <source>
        <dbReference type="Proteomes" id="UP001462961"/>
    </source>
</evidence>
<keyword evidence="1" id="KW-0472">Membrane</keyword>
<keyword evidence="1" id="KW-0812">Transmembrane</keyword>
<evidence type="ECO:0000256" key="1">
    <source>
        <dbReference type="SAM" id="Phobius"/>
    </source>
</evidence>
<name>A0ABV0DPB4_9BURK</name>
<sequence length="95" mass="10043">MAYPGNILTKADGGDALEFSRSNPVEHLVLIVVCAAPAHAGAVFFMISEAVTGTKTAVPLGRAALDFSVRPLFRLLGRLSFHRSIRLPPAAIDGN</sequence>
<dbReference type="Proteomes" id="UP001462961">
    <property type="component" value="Unassembled WGS sequence"/>
</dbReference>
<organism evidence="2 3">
    <name type="scientific">Paraburkholderia caribensis</name>
    <dbReference type="NCBI Taxonomy" id="75105"/>
    <lineage>
        <taxon>Bacteria</taxon>
        <taxon>Pseudomonadati</taxon>
        <taxon>Pseudomonadota</taxon>
        <taxon>Betaproteobacteria</taxon>
        <taxon>Burkholderiales</taxon>
        <taxon>Burkholderiaceae</taxon>
        <taxon>Paraburkholderia</taxon>
    </lineage>
</organism>
<dbReference type="EMBL" id="JAYLVJ010000002">
    <property type="protein sequence ID" value="MEO1752826.1"/>
    <property type="molecule type" value="Genomic_DNA"/>
</dbReference>